<dbReference type="Pfam" id="PF19567">
    <property type="entry name" value="CpsB_CapC"/>
    <property type="match status" value="1"/>
</dbReference>
<comment type="caution">
    <text evidence="5">The sequence shown here is derived from an EMBL/GenBank/DDBJ whole genome shotgun (WGS) entry which is preliminary data.</text>
</comment>
<accession>A0A2P8GKW2</accession>
<dbReference type="OrthoDB" id="9788539at2"/>
<sequence length="255" mass="29237">MFFFRKKNDSNNTPVPFLAGIETDLHSHLVPGVDDGVQDVETAVQFIDALHELGIKKVITTPHIIIDRYPNSAETLSAPFREVKEALKAKGSPVSYSHAAEYYMDEYFEDLMKSSRLLTLNGELVLVEISFMSAPPQLHQWLFELAAQGYRPILAHPERYNYYHQQTDEYMTFKQRGCYLQVNLLSLAGYYGKHIQKAAEWMIENQMVDFIGTDLHHEKHLQAIKAIAKDKKLVKLLETYPFKNNTLTATSQAIK</sequence>
<comment type="catalytic activity">
    <reaction evidence="4">
        <text>O-phospho-L-tyrosyl-[protein] + H2O = L-tyrosyl-[protein] + phosphate</text>
        <dbReference type="Rhea" id="RHEA:10684"/>
        <dbReference type="Rhea" id="RHEA-COMP:10136"/>
        <dbReference type="Rhea" id="RHEA-COMP:20101"/>
        <dbReference type="ChEBI" id="CHEBI:15377"/>
        <dbReference type="ChEBI" id="CHEBI:43474"/>
        <dbReference type="ChEBI" id="CHEBI:46858"/>
        <dbReference type="ChEBI" id="CHEBI:61978"/>
        <dbReference type="EC" id="3.1.3.48"/>
    </reaction>
</comment>
<evidence type="ECO:0000256" key="2">
    <source>
        <dbReference type="ARBA" id="ARBA00013064"/>
    </source>
</evidence>
<name>A0A2P8GKW2_9BACT</name>
<dbReference type="EMBL" id="PYGK01000002">
    <property type="protein sequence ID" value="PSL34608.1"/>
    <property type="molecule type" value="Genomic_DNA"/>
</dbReference>
<dbReference type="Gene3D" id="3.20.20.140">
    <property type="entry name" value="Metal-dependent hydrolases"/>
    <property type="match status" value="1"/>
</dbReference>
<evidence type="ECO:0000313" key="5">
    <source>
        <dbReference type="EMBL" id="PSL34608.1"/>
    </source>
</evidence>
<keyword evidence="3" id="KW-0378">Hydrolase</keyword>
<reference evidence="5 6" key="1">
    <citation type="submission" date="2018-03" db="EMBL/GenBank/DDBJ databases">
        <title>Genomic Encyclopedia of Archaeal and Bacterial Type Strains, Phase II (KMG-II): from individual species to whole genera.</title>
        <authorList>
            <person name="Goeker M."/>
        </authorList>
    </citation>
    <scope>NUCLEOTIDE SEQUENCE [LARGE SCALE GENOMIC DNA]</scope>
    <source>
        <strain evidence="5 6">DSM 18107</strain>
    </source>
</reference>
<dbReference type="PANTHER" id="PTHR39181:SF1">
    <property type="entry name" value="TYROSINE-PROTEIN PHOSPHATASE YWQE"/>
    <property type="match status" value="1"/>
</dbReference>
<proteinExistence type="inferred from homology"/>
<dbReference type="InterPro" id="IPR016195">
    <property type="entry name" value="Pol/histidinol_Pase-like"/>
</dbReference>
<dbReference type="GO" id="GO:0004725">
    <property type="term" value="F:protein tyrosine phosphatase activity"/>
    <property type="evidence" value="ECO:0007669"/>
    <property type="project" value="UniProtKB-EC"/>
</dbReference>
<dbReference type="SUPFAM" id="SSF89550">
    <property type="entry name" value="PHP domain-like"/>
    <property type="match status" value="1"/>
</dbReference>
<gene>
    <name evidence="5" type="ORF">CLV42_102181</name>
</gene>
<evidence type="ECO:0000313" key="6">
    <source>
        <dbReference type="Proteomes" id="UP000240978"/>
    </source>
</evidence>
<dbReference type="PANTHER" id="PTHR39181">
    <property type="entry name" value="TYROSINE-PROTEIN PHOSPHATASE YWQE"/>
    <property type="match status" value="1"/>
</dbReference>
<dbReference type="Proteomes" id="UP000240978">
    <property type="component" value="Unassembled WGS sequence"/>
</dbReference>
<dbReference type="EC" id="3.1.3.48" evidence="2"/>
<dbReference type="GO" id="GO:0030145">
    <property type="term" value="F:manganese ion binding"/>
    <property type="evidence" value="ECO:0007669"/>
    <property type="project" value="InterPro"/>
</dbReference>
<organism evidence="5 6">
    <name type="scientific">Chitinophaga ginsengisoli</name>
    <dbReference type="NCBI Taxonomy" id="363837"/>
    <lineage>
        <taxon>Bacteria</taxon>
        <taxon>Pseudomonadati</taxon>
        <taxon>Bacteroidota</taxon>
        <taxon>Chitinophagia</taxon>
        <taxon>Chitinophagales</taxon>
        <taxon>Chitinophagaceae</taxon>
        <taxon>Chitinophaga</taxon>
    </lineage>
</organism>
<dbReference type="InterPro" id="IPR016667">
    <property type="entry name" value="Caps_polysacc_synth_CpsB/CapC"/>
</dbReference>
<evidence type="ECO:0000256" key="3">
    <source>
        <dbReference type="ARBA" id="ARBA00022801"/>
    </source>
</evidence>
<comment type="similarity">
    <text evidence="1">Belongs to the metallo-dependent hydrolases superfamily. CpsB/CapC family.</text>
</comment>
<dbReference type="RefSeq" id="WP_106600891.1">
    <property type="nucleotide sequence ID" value="NZ_PYGK01000002.1"/>
</dbReference>
<dbReference type="AlphaFoldDB" id="A0A2P8GKW2"/>
<evidence type="ECO:0000256" key="1">
    <source>
        <dbReference type="ARBA" id="ARBA00005750"/>
    </source>
</evidence>
<keyword evidence="6" id="KW-1185">Reference proteome</keyword>
<protein>
    <recommendedName>
        <fullName evidence="2">protein-tyrosine-phosphatase</fullName>
        <ecNumber evidence="2">3.1.3.48</ecNumber>
    </recommendedName>
</protein>
<evidence type="ECO:0000256" key="4">
    <source>
        <dbReference type="ARBA" id="ARBA00051722"/>
    </source>
</evidence>